<evidence type="ECO:0000256" key="4">
    <source>
        <dbReference type="ARBA" id="ARBA00013049"/>
    </source>
</evidence>
<keyword evidence="6" id="KW-0601">Photorespiration</keyword>
<feature type="compositionally biased region" description="Polar residues" evidence="7">
    <location>
        <begin position="691"/>
        <end position="703"/>
    </location>
</feature>
<dbReference type="InterPro" id="IPR015422">
    <property type="entry name" value="PyrdxlP-dep_Trfase_small"/>
</dbReference>
<evidence type="ECO:0000256" key="7">
    <source>
        <dbReference type="SAM" id="MobiDB-lite"/>
    </source>
</evidence>
<name>A0AAN7M8C6_TRANT</name>
<dbReference type="Gene3D" id="3.90.1150.10">
    <property type="entry name" value="Aspartate Aminotransferase, domain 1"/>
    <property type="match status" value="1"/>
</dbReference>
<evidence type="ECO:0000256" key="8">
    <source>
        <dbReference type="SAM" id="Phobius"/>
    </source>
</evidence>
<dbReference type="EC" id="2.6.1.44" evidence="4"/>
<dbReference type="PROSITE" id="PS00600">
    <property type="entry name" value="AA_TRANSFER_CLASS_3"/>
    <property type="match status" value="1"/>
</dbReference>
<dbReference type="GO" id="GO:0008453">
    <property type="term" value="F:alanine-glyoxylate transaminase activity"/>
    <property type="evidence" value="ECO:0007669"/>
    <property type="project" value="UniProtKB-EC"/>
</dbReference>
<dbReference type="GO" id="GO:0009853">
    <property type="term" value="P:photorespiration"/>
    <property type="evidence" value="ECO:0007669"/>
    <property type="project" value="UniProtKB-KW"/>
</dbReference>
<dbReference type="Gene3D" id="3.40.640.10">
    <property type="entry name" value="Type I PLP-dependent aspartate aminotransferase-like (Major domain)"/>
    <property type="match status" value="1"/>
</dbReference>
<reference evidence="9 10" key="1">
    <citation type="journal article" date="2023" name="Hortic Res">
        <title>Pangenome of water caltrop reveals structural variations and asymmetric subgenome divergence after allopolyploidization.</title>
        <authorList>
            <person name="Zhang X."/>
            <person name="Chen Y."/>
            <person name="Wang L."/>
            <person name="Yuan Y."/>
            <person name="Fang M."/>
            <person name="Shi L."/>
            <person name="Lu R."/>
            <person name="Comes H.P."/>
            <person name="Ma Y."/>
            <person name="Chen Y."/>
            <person name="Huang G."/>
            <person name="Zhou Y."/>
            <person name="Zheng Z."/>
            <person name="Qiu Y."/>
        </authorList>
    </citation>
    <scope>NUCLEOTIDE SEQUENCE [LARGE SCALE GENOMIC DNA]</scope>
    <source>
        <strain evidence="9">F231</strain>
    </source>
</reference>
<dbReference type="PANTHER" id="PTHR45688:SF13">
    <property type="entry name" value="ALANINE--GLYOXYLATE AMINOTRANSFERASE 2-LIKE"/>
    <property type="match status" value="1"/>
</dbReference>
<keyword evidence="5" id="KW-0663">Pyridoxal phosphate</keyword>
<evidence type="ECO:0000256" key="3">
    <source>
        <dbReference type="ARBA" id="ARBA00008954"/>
    </source>
</evidence>
<dbReference type="InterPro" id="IPR049704">
    <property type="entry name" value="Aminotrans_3_PPA_site"/>
</dbReference>
<dbReference type="SUPFAM" id="SSF53383">
    <property type="entry name" value="PLP-dependent transferases"/>
    <property type="match status" value="1"/>
</dbReference>
<comment type="caution">
    <text evidence="9">The sequence shown here is derived from an EMBL/GenBank/DDBJ whole genome shotgun (WGS) entry which is preliminary data.</text>
</comment>
<feature type="compositionally biased region" description="Basic and acidic residues" evidence="7">
    <location>
        <begin position="270"/>
        <end position="280"/>
    </location>
</feature>
<feature type="region of interest" description="Disordered" evidence="7">
    <location>
        <begin position="261"/>
        <end position="280"/>
    </location>
</feature>
<evidence type="ECO:0000256" key="6">
    <source>
        <dbReference type="ARBA" id="ARBA00023238"/>
    </source>
</evidence>
<feature type="transmembrane region" description="Helical" evidence="8">
    <location>
        <begin position="44"/>
        <end position="64"/>
    </location>
</feature>
<feature type="compositionally biased region" description="Basic and acidic residues" evidence="7">
    <location>
        <begin position="365"/>
        <end position="391"/>
    </location>
</feature>
<keyword evidence="8" id="KW-0472">Membrane</keyword>
<evidence type="ECO:0000313" key="9">
    <source>
        <dbReference type="EMBL" id="KAK4800127.1"/>
    </source>
</evidence>
<protein>
    <recommendedName>
        <fullName evidence="4">alanine--glyoxylate transaminase</fullName>
        <ecNumber evidence="4">2.6.1.44</ecNumber>
    </recommendedName>
</protein>
<feature type="transmembrane region" description="Helical" evidence="8">
    <location>
        <begin position="14"/>
        <end position="32"/>
    </location>
</feature>
<keyword evidence="10" id="KW-1185">Reference proteome</keyword>
<comment type="similarity">
    <text evidence="3">Belongs to the class-III pyridoxal-phosphate-dependent aminotransferase family.</text>
</comment>
<dbReference type="PANTHER" id="PTHR45688">
    <property type="match status" value="1"/>
</dbReference>
<keyword evidence="8" id="KW-0812">Transmembrane</keyword>
<gene>
    <name evidence="9" type="ORF">SAY86_025492</name>
</gene>
<evidence type="ECO:0000313" key="10">
    <source>
        <dbReference type="Proteomes" id="UP001346149"/>
    </source>
</evidence>
<comment type="cofactor">
    <cofactor evidence="2">
        <name>pyridoxal 5'-phosphate</name>
        <dbReference type="ChEBI" id="CHEBI:597326"/>
    </cofactor>
</comment>
<proteinExistence type="inferred from homology"/>
<feature type="region of interest" description="Disordered" evidence="7">
    <location>
        <begin position="452"/>
        <end position="479"/>
    </location>
</feature>
<accession>A0AAN7M8C6</accession>
<dbReference type="EMBL" id="JAXQNO010000004">
    <property type="protein sequence ID" value="KAK4800127.1"/>
    <property type="molecule type" value="Genomic_DNA"/>
</dbReference>
<dbReference type="GO" id="GO:0005739">
    <property type="term" value="C:mitochondrion"/>
    <property type="evidence" value="ECO:0007669"/>
    <property type="project" value="TreeGrafter"/>
</dbReference>
<dbReference type="CDD" id="cd00610">
    <property type="entry name" value="OAT_like"/>
    <property type="match status" value="1"/>
</dbReference>
<evidence type="ECO:0000256" key="5">
    <source>
        <dbReference type="ARBA" id="ARBA00022898"/>
    </source>
</evidence>
<dbReference type="Pfam" id="PF00202">
    <property type="entry name" value="Aminotran_3"/>
    <property type="match status" value="1"/>
</dbReference>
<organism evidence="9 10">
    <name type="scientific">Trapa natans</name>
    <name type="common">Water chestnut</name>
    <dbReference type="NCBI Taxonomy" id="22666"/>
    <lineage>
        <taxon>Eukaryota</taxon>
        <taxon>Viridiplantae</taxon>
        <taxon>Streptophyta</taxon>
        <taxon>Embryophyta</taxon>
        <taxon>Tracheophyta</taxon>
        <taxon>Spermatophyta</taxon>
        <taxon>Magnoliopsida</taxon>
        <taxon>eudicotyledons</taxon>
        <taxon>Gunneridae</taxon>
        <taxon>Pentapetalae</taxon>
        <taxon>rosids</taxon>
        <taxon>malvids</taxon>
        <taxon>Myrtales</taxon>
        <taxon>Lythraceae</taxon>
        <taxon>Trapa</taxon>
    </lineage>
</organism>
<dbReference type="GO" id="GO:0030170">
    <property type="term" value="F:pyridoxal phosphate binding"/>
    <property type="evidence" value="ECO:0007669"/>
    <property type="project" value="InterPro"/>
</dbReference>
<feature type="region of interest" description="Disordered" evidence="7">
    <location>
        <begin position="317"/>
        <end position="420"/>
    </location>
</feature>
<evidence type="ECO:0000256" key="1">
    <source>
        <dbReference type="ARBA" id="ARBA00001781"/>
    </source>
</evidence>
<evidence type="ECO:0000256" key="2">
    <source>
        <dbReference type="ARBA" id="ARBA00001933"/>
    </source>
</evidence>
<feature type="transmembrane region" description="Helical" evidence="8">
    <location>
        <begin position="218"/>
        <end position="235"/>
    </location>
</feature>
<feature type="compositionally biased region" description="Basic and acidic residues" evidence="7">
    <location>
        <begin position="336"/>
        <end position="355"/>
    </location>
</feature>
<dbReference type="Proteomes" id="UP001346149">
    <property type="component" value="Unassembled WGS sequence"/>
</dbReference>
<dbReference type="InterPro" id="IPR015421">
    <property type="entry name" value="PyrdxlP-dep_Trfase_major"/>
</dbReference>
<comment type="catalytic activity">
    <reaction evidence="1">
        <text>glyoxylate + L-alanine = glycine + pyruvate</text>
        <dbReference type="Rhea" id="RHEA:24248"/>
        <dbReference type="ChEBI" id="CHEBI:15361"/>
        <dbReference type="ChEBI" id="CHEBI:36655"/>
        <dbReference type="ChEBI" id="CHEBI:57305"/>
        <dbReference type="ChEBI" id="CHEBI:57972"/>
        <dbReference type="EC" id="2.6.1.44"/>
    </reaction>
</comment>
<keyword evidence="8" id="KW-1133">Transmembrane helix</keyword>
<dbReference type="InterPro" id="IPR015424">
    <property type="entry name" value="PyrdxlP-dep_Trfase"/>
</dbReference>
<dbReference type="FunFam" id="3.40.640.10:FF:000004">
    <property type="entry name" value="Acetylornithine aminotransferase"/>
    <property type="match status" value="1"/>
</dbReference>
<dbReference type="InterPro" id="IPR005814">
    <property type="entry name" value="Aminotrans_3"/>
</dbReference>
<sequence length="1366" mass="151240">MCILCVIQRWSRRVATMLPWLVVPLIGFWGLSRFLPPAYRFEITSPRLGCVFVLLVTLFWYEILMPKLSTWRAHRNARLRERKRKEAIELQKLRKTATRKCRNCLTPYREQNPIGGKFMCSYCGHISKRPVLDLPMPPGMGISNAGIFSNLVGKGGKFLNGRAWSNYGWMCNQDWSENGNWAAGSFASKPDDWQNNGNVPLEGDEGCSAEKSYSSITFFAWKLLAYFVLGIRWLWRKIFSNSSSLQSGSFNDEYNERLTRGECASNSQESRSEKARRKAEEKRQARLEKELLEEEERKQREEVARLVEERRKLRDEITSTEKDTENAASPVRPNHSKKESEKRQHERKKDRDRSSSKSNSDVEELEKRVGKETNGKNDSDKMGEADSREYQKNVIDSVKGQNSDVKRGLKSVSGCSTNRGSAGARYLDRMRGTLISSSKALSGTSFFGRTANTYTTGPKERRSKMAVNHTPTSVPKRDLSQPERIAGKSAADGVSLEPKAIPAPKKSWQQLFTRSTPVHPSTNSTVISRPDTKMTVEISSPPLPGQALSTQSFDRPTSFGLSSPFPDYPFKNDILSSRLGFSPAIEPRSSHLRGRSDENILEETELFEDPCYVPDPVALLGPVSESLDSFQLDLGGFISNKGLEKPQIPKTSIVASEISRPLPIESPMSRLRMADDKHNYLNCLPGKPKSQARQDSPVGNGSLNDEKTWQMWGPSPLGQDGLGFIGGTPWHVNPDYGRLRKEEFICPSTEMTLASPLTKEDPALPDTYSPQKYSFGHCQNDGKFSTAAMSNDRDPWPQKGFFPSLIDNEKHISFKSQGLPAQNDIFFGTLAKPTSTHPLEPSLNNCWSNGQWAVPDTGKLLGNQSVGRPEMEGVLPPQLYGHFGTENAEAVRATKMQGRIAAAKRVLQSGLGRRSFSQAAAPLREAELPRMPAFDYTPPPYSGPPAAEILAKRKEYLSPSIFHFYKNPINIVAGKKQYLFDENGRRYLDAFGGIATVCCGHCHPDVVSAIVEQTNRLQHSTVLYLNHAISDFAEALAAKMPGNLKVVFFTNSGTEANELAMMIAKLYTGCHDIISIRNSYHGNAAGTMGATAQCNWKFNVVQSGVHHALNPDPYRGVFGSDGEKYATDVQELIQFGTSGCVAGFISESIQGVGGIVELAPGYLPAVYKSIKQAGGLCIADEVQAGFARTGSHFWGFEAHGVVPDIVTMAKGIGNGIPLGAVVTTPEIAEVLTRRCYFNTFGGNPVCTSAGLAVLNVIEKEKLQENARVVGSYLKDRLLNLKDKYDLVGDVRGRGLMLGLELVTDRSLKTPAKAEIVHVMEEMKDMGVLVGKGGFYGNVFRITPPLCFSKEDADFLVDVMDHTLSKM</sequence>
<feature type="region of interest" description="Disordered" evidence="7">
    <location>
        <begin position="685"/>
        <end position="704"/>
    </location>
</feature>